<proteinExistence type="predicted"/>
<reference evidence="2" key="1">
    <citation type="submission" date="2020-02" db="EMBL/GenBank/DDBJ databases">
        <authorList>
            <person name="Scholz U."/>
            <person name="Mascher M."/>
            <person name="Fiebig A."/>
        </authorList>
    </citation>
    <scope>NUCLEOTIDE SEQUENCE</scope>
</reference>
<dbReference type="OrthoDB" id="668456at2759"/>
<evidence type="ECO:0000256" key="1">
    <source>
        <dbReference type="SAM" id="MobiDB-lite"/>
    </source>
</evidence>
<organism evidence="2 3">
    <name type="scientific">Spirodela intermedia</name>
    <name type="common">Intermediate duckweed</name>
    <dbReference type="NCBI Taxonomy" id="51605"/>
    <lineage>
        <taxon>Eukaryota</taxon>
        <taxon>Viridiplantae</taxon>
        <taxon>Streptophyta</taxon>
        <taxon>Embryophyta</taxon>
        <taxon>Tracheophyta</taxon>
        <taxon>Spermatophyta</taxon>
        <taxon>Magnoliopsida</taxon>
        <taxon>Liliopsida</taxon>
        <taxon>Araceae</taxon>
        <taxon>Lemnoideae</taxon>
        <taxon>Spirodela</taxon>
    </lineage>
</organism>
<feature type="compositionally biased region" description="Basic residues" evidence="1">
    <location>
        <begin position="123"/>
        <end position="132"/>
    </location>
</feature>
<dbReference type="PANTHER" id="PTHR33623:SF5">
    <property type="entry name" value="HISTONE-LYSINE N-METHYLTRANSFERASE SETD1B-LIKE PROTEIN"/>
    <property type="match status" value="1"/>
</dbReference>
<feature type="region of interest" description="Disordered" evidence="1">
    <location>
        <begin position="167"/>
        <end position="346"/>
    </location>
</feature>
<dbReference type="EMBL" id="LR746271">
    <property type="protein sequence ID" value="CAA7400212.1"/>
    <property type="molecule type" value="Genomic_DNA"/>
</dbReference>
<sequence>MGGRHLYEILREDQEPFALQSFIRDRRRQLQLPSSDTSSPPRAPFQQRPRHTPPPSASSLLRSSSASLAHFRSCSVKRRSLLSCLALAKNPFSSARISTAFLLETVSRSTNDQKQERQQLQPNRKKRRRSRKGGVNADDSSVNVVHSGFVDFLVKRLSSQKRHLGIAGGEKVEGESSKISDEDPLGGEDDRATSDTARGSEEEVHSGEPLPDKFGPRPTGEGKEGRSPVSCRCGLPECPLYDGGRPPPAFDGGYALGEGPAIVSSSCDDAEPGSPATPPPTTPPPSVSEPGRSTELFGERAGAPLEGEEKEQLSPVSVLDLPFYEEEDGRHRGTAEGDAADPAVADDDDSFQRRLATLQRSKQELLHRISSFERLADLDPVALDRRLDDEGDRSPDSTMRRRLEPWKGVESDTVDVMVKLDLREEGDARRGCQEQVPEVAAELSAVVFSVLVHELAVELSIT</sequence>
<protein>
    <submittedName>
        <fullName evidence="2">Uncharacterized protein</fullName>
    </submittedName>
</protein>
<name>A0A7I8KRW3_SPIIN</name>
<dbReference type="PANTHER" id="PTHR33623">
    <property type="entry name" value="OS04G0572500 PROTEIN"/>
    <property type="match status" value="1"/>
</dbReference>
<evidence type="ECO:0000313" key="3">
    <source>
        <dbReference type="Proteomes" id="UP000663760"/>
    </source>
</evidence>
<feature type="compositionally biased region" description="Polar residues" evidence="1">
    <location>
        <begin position="31"/>
        <end position="40"/>
    </location>
</feature>
<feature type="region of interest" description="Disordered" evidence="1">
    <location>
        <begin position="108"/>
        <end position="140"/>
    </location>
</feature>
<gene>
    <name evidence="2" type="ORF">SI8410_08010890</name>
</gene>
<feature type="compositionally biased region" description="Basic and acidic residues" evidence="1">
    <location>
        <begin position="170"/>
        <end position="181"/>
    </location>
</feature>
<keyword evidence="3" id="KW-1185">Reference proteome</keyword>
<accession>A0A7I8KRW3</accession>
<dbReference type="Proteomes" id="UP000663760">
    <property type="component" value="Chromosome 8"/>
</dbReference>
<feature type="compositionally biased region" description="Pro residues" evidence="1">
    <location>
        <begin position="275"/>
        <end position="287"/>
    </location>
</feature>
<feature type="compositionally biased region" description="Basic and acidic residues" evidence="1">
    <location>
        <begin position="188"/>
        <end position="226"/>
    </location>
</feature>
<feature type="region of interest" description="Disordered" evidence="1">
    <location>
        <begin position="29"/>
        <end position="61"/>
    </location>
</feature>
<dbReference type="AlphaFoldDB" id="A0A7I8KRW3"/>
<evidence type="ECO:0000313" key="2">
    <source>
        <dbReference type="EMBL" id="CAA7400212.1"/>
    </source>
</evidence>